<feature type="domain" description="Major facilitator superfamily (MFS) profile" evidence="8">
    <location>
        <begin position="59"/>
        <end position="497"/>
    </location>
</feature>
<dbReference type="EMBL" id="JAEUBF010001534">
    <property type="protein sequence ID" value="KAH3663473.1"/>
    <property type="molecule type" value="Genomic_DNA"/>
</dbReference>
<feature type="transmembrane region" description="Helical" evidence="7">
    <location>
        <begin position="191"/>
        <end position="212"/>
    </location>
</feature>
<name>A0A9P8P0A0_9ASCO</name>
<dbReference type="PANTHER" id="PTHR43791:SF33">
    <property type="entry name" value="VITAMIN H TRANSPORTER 1"/>
    <property type="match status" value="1"/>
</dbReference>
<feature type="transmembrane region" description="Helical" evidence="7">
    <location>
        <begin position="432"/>
        <end position="457"/>
    </location>
</feature>
<dbReference type="InterPro" id="IPR011701">
    <property type="entry name" value="MFS"/>
</dbReference>
<dbReference type="AlphaFoldDB" id="A0A9P8P0A0"/>
<dbReference type="GO" id="GO:0015295">
    <property type="term" value="F:solute:proton symporter activity"/>
    <property type="evidence" value="ECO:0007669"/>
    <property type="project" value="TreeGrafter"/>
</dbReference>
<feature type="transmembrane region" description="Helical" evidence="7">
    <location>
        <begin position="344"/>
        <end position="362"/>
    </location>
</feature>
<evidence type="ECO:0000256" key="2">
    <source>
        <dbReference type="ARBA" id="ARBA00022448"/>
    </source>
</evidence>
<dbReference type="OrthoDB" id="5298304at2759"/>
<feature type="compositionally biased region" description="Low complexity" evidence="6">
    <location>
        <begin position="10"/>
        <end position="23"/>
    </location>
</feature>
<keyword evidence="2" id="KW-0813">Transport</keyword>
<dbReference type="PANTHER" id="PTHR43791">
    <property type="entry name" value="PERMEASE-RELATED"/>
    <property type="match status" value="1"/>
</dbReference>
<dbReference type="GO" id="GO:1901604">
    <property type="term" value="F:dethiobiotin transmembrane transporter activity"/>
    <property type="evidence" value="ECO:0007669"/>
    <property type="project" value="TreeGrafter"/>
</dbReference>
<dbReference type="SUPFAM" id="SSF103473">
    <property type="entry name" value="MFS general substrate transporter"/>
    <property type="match status" value="1"/>
</dbReference>
<evidence type="ECO:0000256" key="5">
    <source>
        <dbReference type="ARBA" id="ARBA00023136"/>
    </source>
</evidence>
<feature type="transmembrane region" description="Helical" evidence="7">
    <location>
        <begin position="59"/>
        <end position="77"/>
    </location>
</feature>
<comment type="caution">
    <text evidence="9">The sequence shown here is derived from an EMBL/GenBank/DDBJ whole genome shotgun (WGS) entry which is preliminary data.</text>
</comment>
<evidence type="ECO:0000256" key="1">
    <source>
        <dbReference type="ARBA" id="ARBA00004141"/>
    </source>
</evidence>
<feature type="transmembrane region" description="Helical" evidence="7">
    <location>
        <begin position="307"/>
        <end position="332"/>
    </location>
</feature>
<proteinExistence type="predicted"/>
<dbReference type="Proteomes" id="UP000769528">
    <property type="component" value="Unassembled WGS sequence"/>
</dbReference>
<accession>A0A9P8P0A0</accession>
<keyword evidence="3 7" id="KW-0812">Transmembrane</keyword>
<feature type="transmembrane region" description="Helical" evidence="7">
    <location>
        <begin position="224"/>
        <end position="247"/>
    </location>
</feature>
<organism evidence="9 10">
    <name type="scientific">Wickerhamomyces mucosus</name>
    <dbReference type="NCBI Taxonomy" id="1378264"/>
    <lineage>
        <taxon>Eukaryota</taxon>
        <taxon>Fungi</taxon>
        <taxon>Dikarya</taxon>
        <taxon>Ascomycota</taxon>
        <taxon>Saccharomycotina</taxon>
        <taxon>Saccharomycetes</taxon>
        <taxon>Phaffomycetales</taxon>
        <taxon>Wickerhamomycetaceae</taxon>
        <taxon>Wickerhamomyces</taxon>
    </lineage>
</organism>
<feature type="transmembrane region" description="Helical" evidence="7">
    <location>
        <begin position="156"/>
        <end position="179"/>
    </location>
</feature>
<dbReference type="InterPro" id="IPR036259">
    <property type="entry name" value="MFS_trans_sf"/>
</dbReference>
<evidence type="ECO:0000313" key="9">
    <source>
        <dbReference type="EMBL" id="KAH3663473.1"/>
    </source>
</evidence>
<evidence type="ECO:0000313" key="10">
    <source>
        <dbReference type="Proteomes" id="UP000769528"/>
    </source>
</evidence>
<keyword evidence="10" id="KW-1185">Reference proteome</keyword>
<feature type="region of interest" description="Disordered" evidence="6">
    <location>
        <begin position="1"/>
        <end position="25"/>
    </location>
</feature>
<protein>
    <recommendedName>
        <fullName evidence="8">Major facilitator superfamily (MFS) profile domain-containing protein</fullName>
    </recommendedName>
</protein>
<dbReference type="Pfam" id="PF07690">
    <property type="entry name" value="MFS_1"/>
    <property type="match status" value="1"/>
</dbReference>
<evidence type="ECO:0000256" key="7">
    <source>
        <dbReference type="SAM" id="Phobius"/>
    </source>
</evidence>
<comment type="subcellular location">
    <subcellularLocation>
        <location evidence="1">Membrane</location>
        <topology evidence="1">Multi-pass membrane protein</topology>
    </subcellularLocation>
</comment>
<dbReference type="GO" id="GO:0015225">
    <property type="term" value="F:biotin transmembrane transporter activity"/>
    <property type="evidence" value="ECO:0007669"/>
    <property type="project" value="TreeGrafter"/>
</dbReference>
<reference evidence="9" key="1">
    <citation type="journal article" date="2021" name="Open Biol.">
        <title>Shared evolutionary footprints suggest mitochondrial oxidative damage underlies multiple complex I losses in fungi.</title>
        <authorList>
            <person name="Schikora-Tamarit M.A."/>
            <person name="Marcet-Houben M."/>
            <person name="Nosek J."/>
            <person name="Gabaldon T."/>
        </authorList>
    </citation>
    <scope>NUCLEOTIDE SEQUENCE</scope>
    <source>
        <strain evidence="9">CBS6341</strain>
    </source>
</reference>
<dbReference type="GO" id="GO:0005886">
    <property type="term" value="C:plasma membrane"/>
    <property type="evidence" value="ECO:0007669"/>
    <property type="project" value="TreeGrafter"/>
</dbReference>
<evidence type="ECO:0000256" key="3">
    <source>
        <dbReference type="ARBA" id="ARBA00022692"/>
    </source>
</evidence>
<reference evidence="9" key="2">
    <citation type="submission" date="2021-01" db="EMBL/GenBank/DDBJ databases">
        <authorList>
            <person name="Schikora-Tamarit M.A."/>
        </authorList>
    </citation>
    <scope>NUCLEOTIDE SEQUENCE</scope>
    <source>
        <strain evidence="9">CBS6341</strain>
    </source>
</reference>
<dbReference type="Gene3D" id="1.20.1250.20">
    <property type="entry name" value="MFS general substrate transporter like domains"/>
    <property type="match status" value="2"/>
</dbReference>
<gene>
    <name evidence="9" type="ORF">WICMUC_005912</name>
</gene>
<evidence type="ECO:0000256" key="4">
    <source>
        <dbReference type="ARBA" id="ARBA00022989"/>
    </source>
</evidence>
<feature type="transmembrane region" description="Helical" evidence="7">
    <location>
        <begin position="399"/>
        <end position="420"/>
    </location>
</feature>
<keyword evidence="5 7" id="KW-0472">Membrane</keyword>
<evidence type="ECO:0000259" key="8">
    <source>
        <dbReference type="PROSITE" id="PS50850"/>
    </source>
</evidence>
<dbReference type="GO" id="GO:1905135">
    <property type="term" value="P:biotin import across plasma membrane"/>
    <property type="evidence" value="ECO:0007669"/>
    <property type="project" value="TreeGrafter"/>
</dbReference>
<feature type="transmembrane region" description="Helical" evidence="7">
    <location>
        <begin position="103"/>
        <end position="120"/>
    </location>
</feature>
<sequence>MINATEEVESSSSSIKVEKFQSSTEIEKLEDEESQPVVIFTPEEKKELDKIYRKLDRRIIPALWTLYFLTSFGSIAYGNTLTMNSEVGHTIIKSLNLSTKDTSLASALSTVGFIIFDLPMNIIMTYLAPHAWLSRIVFTDALVYTCYAAVQNNHGLIALRFISGIAGAGVWPGMTYYISLFYPPHRMTRRVGYYFTAAQVSAAATGLVAAGFQKMDGIRGLEGWRWMYLIYGVITIVISLFLVIWLPDDDLNRKPSRFTFFNKLRTLNKYPLTPEEIKLHQKDLSQYRTKTKWTLKTFFSVATNIRIWPLIIMYFGVVGAGNGLAIFGTTLIKAVLKLDSIDVSLLYAPIWFFDLAGILLVTPFSDMYKRARPLVFSLSTLIIIAGLLITTFVDPKWSRYGGLLIAGFGLGATIPTIMSMTADIFSKLHGDIGVAISAALVSGLGNLGTVFCSYALYRGWPSDAARQYRDSNLMMIMICGISIISSFVSFVIAAKLDNHKKLGK</sequence>
<feature type="transmembrane region" description="Helical" evidence="7">
    <location>
        <begin position="473"/>
        <end position="494"/>
    </location>
</feature>
<dbReference type="PROSITE" id="PS50850">
    <property type="entry name" value="MFS"/>
    <property type="match status" value="1"/>
</dbReference>
<feature type="transmembrane region" description="Helical" evidence="7">
    <location>
        <begin position="132"/>
        <end position="150"/>
    </location>
</feature>
<evidence type="ECO:0000256" key="6">
    <source>
        <dbReference type="SAM" id="MobiDB-lite"/>
    </source>
</evidence>
<dbReference type="InterPro" id="IPR020846">
    <property type="entry name" value="MFS_dom"/>
</dbReference>
<keyword evidence="4 7" id="KW-1133">Transmembrane helix</keyword>
<feature type="transmembrane region" description="Helical" evidence="7">
    <location>
        <begin position="374"/>
        <end position="393"/>
    </location>
</feature>